<protein>
    <submittedName>
        <fullName evidence="9">Dehydrogenase</fullName>
    </submittedName>
</protein>
<dbReference type="InterPro" id="IPR007867">
    <property type="entry name" value="GMC_OxRtase_C"/>
</dbReference>
<dbReference type="Gene3D" id="3.30.410.40">
    <property type="match status" value="1"/>
</dbReference>
<dbReference type="SUPFAM" id="SSF51905">
    <property type="entry name" value="FAD/NAD(P)-binding domain"/>
    <property type="match status" value="1"/>
</dbReference>
<dbReference type="SUPFAM" id="SSF54373">
    <property type="entry name" value="FAD-linked reductases, C-terminal domain"/>
    <property type="match status" value="1"/>
</dbReference>
<name>A0A9W6NTY4_9PSEU</name>
<reference evidence="9" key="1">
    <citation type="journal article" date="2014" name="Int. J. Syst. Evol. Microbiol.">
        <title>Complete genome sequence of Corynebacterium casei LMG S-19264T (=DSM 44701T), isolated from a smear-ripened cheese.</title>
        <authorList>
            <consortium name="US DOE Joint Genome Institute (JGI-PGF)"/>
            <person name="Walter F."/>
            <person name="Albersmeier A."/>
            <person name="Kalinowski J."/>
            <person name="Ruckert C."/>
        </authorList>
    </citation>
    <scope>NUCLEOTIDE SEQUENCE</scope>
    <source>
        <strain evidence="9">VKM Ac-1069</strain>
    </source>
</reference>
<dbReference type="NCBIfam" id="TIGR03970">
    <property type="entry name" value="Rv0697"/>
    <property type="match status" value="1"/>
</dbReference>
<dbReference type="InterPro" id="IPR036188">
    <property type="entry name" value="FAD/NAD-bd_sf"/>
</dbReference>
<dbReference type="Pfam" id="PF05199">
    <property type="entry name" value="GMC_oxred_C"/>
    <property type="match status" value="1"/>
</dbReference>
<dbReference type="InterPro" id="IPR023978">
    <property type="entry name" value="GMC_oxidoreductase_bact"/>
</dbReference>
<evidence type="ECO:0000313" key="9">
    <source>
        <dbReference type="EMBL" id="GLL08891.1"/>
    </source>
</evidence>
<comment type="similarity">
    <text evidence="2 6">Belongs to the GMC oxidoreductase family.</text>
</comment>
<dbReference type="GO" id="GO:0016614">
    <property type="term" value="F:oxidoreductase activity, acting on CH-OH group of donors"/>
    <property type="evidence" value="ECO:0007669"/>
    <property type="project" value="InterPro"/>
</dbReference>
<feature type="domain" description="Glucose-methanol-choline oxidoreductase N-terminal" evidence="7">
    <location>
        <begin position="80"/>
        <end position="103"/>
    </location>
</feature>
<proteinExistence type="inferred from homology"/>
<keyword evidence="3 6" id="KW-0285">Flavoprotein</keyword>
<evidence type="ECO:0000256" key="5">
    <source>
        <dbReference type="PIRSR" id="PIRSR000137-2"/>
    </source>
</evidence>
<gene>
    <name evidence="9" type="ORF">GCM10017577_00310</name>
</gene>
<dbReference type="EMBL" id="BSFQ01000001">
    <property type="protein sequence ID" value="GLL08891.1"/>
    <property type="molecule type" value="Genomic_DNA"/>
</dbReference>
<evidence type="ECO:0000256" key="1">
    <source>
        <dbReference type="ARBA" id="ARBA00001974"/>
    </source>
</evidence>
<comment type="cofactor">
    <cofactor evidence="1 5">
        <name>FAD</name>
        <dbReference type="ChEBI" id="CHEBI:57692"/>
    </cofactor>
</comment>
<dbReference type="PROSITE" id="PS00623">
    <property type="entry name" value="GMC_OXRED_1"/>
    <property type="match status" value="1"/>
</dbReference>
<dbReference type="InterPro" id="IPR012132">
    <property type="entry name" value="GMC_OxRdtase"/>
</dbReference>
<dbReference type="PIRSF" id="PIRSF000137">
    <property type="entry name" value="Alcohol_oxidase"/>
    <property type="match status" value="1"/>
</dbReference>
<dbReference type="PANTHER" id="PTHR11552:SF147">
    <property type="entry name" value="CHOLINE DEHYDROGENASE, MITOCHONDRIAL"/>
    <property type="match status" value="1"/>
</dbReference>
<evidence type="ECO:0000256" key="2">
    <source>
        <dbReference type="ARBA" id="ARBA00010790"/>
    </source>
</evidence>
<dbReference type="GO" id="GO:0050660">
    <property type="term" value="F:flavin adenine dinucleotide binding"/>
    <property type="evidence" value="ECO:0007669"/>
    <property type="project" value="InterPro"/>
</dbReference>
<feature type="binding site" evidence="5">
    <location>
        <position position="82"/>
    </location>
    <ligand>
        <name>FAD</name>
        <dbReference type="ChEBI" id="CHEBI:57692"/>
    </ligand>
</feature>
<feature type="domain" description="Glucose-methanol-choline oxidoreductase N-terminal" evidence="8">
    <location>
        <begin position="250"/>
        <end position="264"/>
    </location>
</feature>
<evidence type="ECO:0000259" key="7">
    <source>
        <dbReference type="PROSITE" id="PS00623"/>
    </source>
</evidence>
<comment type="caution">
    <text evidence="9">The sequence shown here is derived from an EMBL/GenBank/DDBJ whole genome shotgun (WGS) entry which is preliminary data.</text>
</comment>
<keyword evidence="4 5" id="KW-0274">FAD</keyword>
<dbReference type="PROSITE" id="PS00624">
    <property type="entry name" value="GMC_OXRED_2"/>
    <property type="match status" value="1"/>
</dbReference>
<reference evidence="9" key="2">
    <citation type="submission" date="2023-01" db="EMBL/GenBank/DDBJ databases">
        <authorList>
            <person name="Sun Q."/>
            <person name="Evtushenko L."/>
        </authorList>
    </citation>
    <scope>NUCLEOTIDE SEQUENCE</scope>
    <source>
        <strain evidence="9">VKM Ac-1069</strain>
    </source>
</reference>
<dbReference type="Proteomes" id="UP001143463">
    <property type="component" value="Unassembled WGS sequence"/>
</dbReference>
<evidence type="ECO:0000256" key="3">
    <source>
        <dbReference type="ARBA" id="ARBA00022630"/>
    </source>
</evidence>
<dbReference type="Gene3D" id="3.50.50.60">
    <property type="entry name" value="FAD/NAD(P)-binding domain"/>
    <property type="match status" value="1"/>
</dbReference>
<evidence type="ECO:0000256" key="4">
    <source>
        <dbReference type="ARBA" id="ARBA00022827"/>
    </source>
</evidence>
<dbReference type="Pfam" id="PF00732">
    <property type="entry name" value="GMC_oxred_N"/>
    <property type="match status" value="1"/>
</dbReference>
<organism evidence="9 10">
    <name type="scientific">Pseudonocardia halophobica</name>
    <dbReference type="NCBI Taxonomy" id="29401"/>
    <lineage>
        <taxon>Bacteria</taxon>
        <taxon>Bacillati</taxon>
        <taxon>Actinomycetota</taxon>
        <taxon>Actinomycetes</taxon>
        <taxon>Pseudonocardiales</taxon>
        <taxon>Pseudonocardiaceae</taxon>
        <taxon>Pseudonocardia</taxon>
    </lineage>
</organism>
<dbReference type="InterPro" id="IPR000172">
    <property type="entry name" value="GMC_OxRdtase_N"/>
</dbReference>
<evidence type="ECO:0000256" key="6">
    <source>
        <dbReference type="RuleBase" id="RU003968"/>
    </source>
</evidence>
<evidence type="ECO:0000313" key="10">
    <source>
        <dbReference type="Proteomes" id="UP001143463"/>
    </source>
</evidence>
<dbReference type="AlphaFoldDB" id="A0A9W6NTY4"/>
<dbReference type="PANTHER" id="PTHR11552">
    <property type="entry name" value="GLUCOSE-METHANOL-CHOLINE GMC OXIDOREDUCTASE"/>
    <property type="match status" value="1"/>
</dbReference>
<keyword evidence="10" id="KW-1185">Reference proteome</keyword>
<evidence type="ECO:0000259" key="8">
    <source>
        <dbReference type="PROSITE" id="PS00624"/>
    </source>
</evidence>
<sequence>MTDPGYDVVVVGAGSAGCALAGRLAERGDRSVCLVEAGPASRLPDVTSAASLAATAPGHPLNWEYTARLVRGRMVSVPRGRVVGGSSAINGSYFVRAVPQDFADWAVPGWSFDDVLPYYRRSEADLDVDGPRHGSAGPLRVRRPAGRLLAPVTPVFLAACSTLGYPAEPDKNAGGPPGAGPIPSNAAEGVRISTATAYLPPPWGAAPEAPTLTVRPDVRALRVLLAGDRALGVETTAGTIRAGEVVLAAGAVGSPHLLLHSGIGPAPVLQQAGVPLRAELPVGQGWSDHPSVYLPFRWPGPPPHPDAVAGQAALNLDSGSDPAGDLEVLLFARPFSEGGDVHLMCALQRPESHGDLTITSADPLAPPLLDYRYLRTEADRRRLRAAVRVAADLLRVADLDRAAPEGWVLGNDVRLDGWIRDVLTTSVHLCGSAALGRVVDPDLRVHGFGNLRVADTSVLPAVPRRGPAATAVMVGERAADLLAGPVRTST</sequence>
<accession>A0A9W6NTY4</accession>
<dbReference type="RefSeq" id="WP_037042311.1">
    <property type="nucleotide sequence ID" value="NZ_BAAAUZ010000015.1"/>
</dbReference>